<dbReference type="KEGG" id="bko:CKF48_08850"/>
<evidence type="ECO:0000313" key="3">
    <source>
        <dbReference type="Proteomes" id="UP000215137"/>
    </source>
</evidence>
<dbReference type="InterPro" id="IPR035238">
    <property type="entry name" value="DUF5345"/>
</dbReference>
<feature type="transmembrane region" description="Helical" evidence="1">
    <location>
        <begin position="45"/>
        <end position="66"/>
    </location>
</feature>
<dbReference type="Pfam" id="PF17280">
    <property type="entry name" value="DUF5345"/>
    <property type="match status" value="1"/>
</dbReference>
<dbReference type="Proteomes" id="UP000215137">
    <property type="component" value="Chromosome"/>
</dbReference>
<evidence type="ECO:0000256" key="1">
    <source>
        <dbReference type="SAM" id="Phobius"/>
    </source>
</evidence>
<protein>
    <submittedName>
        <fullName evidence="2">Uncharacterized protein</fullName>
    </submittedName>
</protein>
<sequence length="80" mass="9378">MKIGLKKMVIAEKDEASKKWRRELLLFSGIATLILVLFFTTLTQIPVVFITLQGLTVLLVICYTFLQIQKHREKVRHDEY</sequence>
<dbReference type="EMBL" id="CP022983">
    <property type="protein sequence ID" value="ASV67426.1"/>
    <property type="molecule type" value="Genomic_DNA"/>
</dbReference>
<organism evidence="2 3">
    <name type="scientific">Cytobacillus kochii</name>
    <dbReference type="NCBI Taxonomy" id="859143"/>
    <lineage>
        <taxon>Bacteria</taxon>
        <taxon>Bacillati</taxon>
        <taxon>Bacillota</taxon>
        <taxon>Bacilli</taxon>
        <taxon>Bacillales</taxon>
        <taxon>Bacillaceae</taxon>
        <taxon>Cytobacillus</taxon>
    </lineage>
</organism>
<keyword evidence="1" id="KW-0812">Transmembrane</keyword>
<dbReference type="AlphaFoldDB" id="A0A248TGT9"/>
<name>A0A248TGT9_9BACI</name>
<keyword evidence="1" id="KW-0472">Membrane</keyword>
<proteinExistence type="predicted"/>
<feature type="transmembrane region" description="Helical" evidence="1">
    <location>
        <begin position="20"/>
        <end position="39"/>
    </location>
</feature>
<keyword evidence="3" id="KW-1185">Reference proteome</keyword>
<gene>
    <name evidence="2" type="ORF">CKF48_08850</name>
</gene>
<reference evidence="2 3" key="1">
    <citation type="submission" date="2017-08" db="EMBL/GenBank/DDBJ databases">
        <title>Complete Genome Sequence of Bacillus kochii Oregon-R-modENCODE STRAIN BDGP4, isolated from Drosophila melanogaster gut.</title>
        <authorList>
            <person name="Wan K.H."/>
            <person name="Yu C."/>
            <person name="Park S."/>
            <person name="Hammonds A.S."/>
            <person name="Booth B.W."/>
            <person name="Celniker S.E."/>
        </authorList>
    </citation>
    <scope>NUCLEOTIDE SEQUENCE [LARGE SCALE GENOMIC DNA]</scope>
    <source>
        <strain evidence="2 3">BDGP4</strain>
    </source>
</reference>
<evidence type="ECO:0000313" key="2">
    <source>
        <dbReference type="EMBL" id="ASV67426.1"/>
    </source>
</evidence>
<accession>A0A248TGT9</accession>
<keyword evidence="1" id="KW-1133">Transmembrane helix</keyword>